<evidence type="ECO:0000313" key="3">
    <source>
        <dbReference type="EMBL" id="MDQ0289613.1"/>
    </source>
</evidence>
<comment type="similarity">
    <text evidence="1">Belongs to the NifU family.</text>
</comment>
<keyword evidence="4" id="KW-1185">Reference proteome</keyword>
<gene>
    <name evidence="3" type="ORF">J3R75_001720</name>
</gene>
<evidence type="ECO:0000256" key="1">
    <source>
        <dbReference type="ARBA" id="ARBA00006420"/>
    </source>
</evidence>
<dbReference type="InterPro" id="IPR001075">
    <property type="entry name" value="NIF_FeS_clus_asmbl_NifU_C"/>
</dbReference>
<dbReference type="SUPFAM" id="SSF117916">
    <property type="entry name" value="Fe-S cluster assembly (FSCA) domain-like"/>
    <property type="match status" value="1"/>
</dbReference>
<protein>
    <submittedName>
        <fullName evidence="3">Fe-S cluster biogenesis protein NfuA</fullName>
    </submittedName>
</protein>
<reference evidence="3" key="1">
    <citation type="submission" date="2023-07" db="EMBL/GenBank/DDBJ databases">
        <title>Genomic Encyclopedia of Type Strains, Phase IV (KMG-IV): sequencing the most valuable type-strain genomes for metagenomic binning, comparative biology and taxonomic classification.</title>
        <authorList>
            <person name="Goeker M."/>
        </authorList>
    </citation>
    <scope>NUCLEOTIDE SEQUENCE</scope>
    <source>
        <strain evidence="3">DSM 24202</strain>
    </source>
</reference>
<feature type="domain" description="NIF system FeS cluster assembly NifU C-terminal" evidence="2">
    <location>
        <begin position="5"/>
        <end position="69"/>
    </location>
</feature>
<dbReference type="RefSeq" id="WP_307261069.1">
    <property type="nucleotide sequence ID" value="NZ_JAUSVL010000001.1"/>
</dbReference>
<accession>A0AAE3VG19</accession>
<dbReference type="Proteomes" id="UP001238163">
    <property type="component" value="Unassembled WGS sequence"/>
</dbReference>
<name>A0AAE3VG19_9BACT</name>
<dbReference type="Gene3D" id="3.30.300.130">
    <property type="entry name" value="Fe-S cluster assembly (FSCA)"/>
    <property type="match status" value="1"/>
</dbReference>
<dbReference type="PANTHER" id="PTHR11178:SF1">
    <property type="entry name" value="NFU1 IRON-SULFUR CLUSTER SCAFFOLD HOMOLOG, MITOCHONDRIAL"/>
    <property type="match status" value="1"/>
</dbReference>
<evidence type="ECO:0000313" key="4">
    <source>
        <dbReference type="Proteomes" id="UP001238163"/>
    </source>
</evidence>
<dbReference type="Pfam" id="PF01106">
    <property type="entry name" value="NifU"/>
    <property type="match status" value="1"/>
</dbReference>
<sequence>MDDKIKALLEELRVHLQNDGGDMELVKIEGKNVFLKLKGACGCCPHAQMTLKSGIERILREQLDPEIVVHRVAENA</sequence>
<comment type="caution">
    <text evidence="3">The sequence shown here is derived from an EMBL/GenBank/DDBJ whole genome shotgun (WGS) entry which is preliminary data.</text>
</comment>
<dbReference type="AlphaFoldDB" id="A0AAE3VG19"/>
<proteinExistence type="inferred from homology"/>
<organism evidence="3 4">
    <name type="scientific">Oligosphaera ethanolica</name>
    <dbReference type="NCBI Taxonomy" id="760260"/>
    <lineage>
        <taxon>Bacteria</taxon>
        <taxon>Pseudomonadati</taxon>
        <taxon>Lentisphaerota</taxon>
        <taxon>Oligosphaeria</taxon>
        <taxon>Oligosphaerales</taxon>
        <taxon>Oligosphaeraceae</taxon>
        <taxon>Oligosphaera</taxon>
    </lineage>
</organism>
<dbReference type="PANTHER" id="PTHR11178">
    <property type="entry name" value="IRON-SULFUR CLUSTER SCAFFOLD PROTEIN NFU-RELATED"/>
    <property type="match status" value="1"/>
</dbReference>
<dbReference type="GO" id="GO:0051536">
    <property type="term" value="F:iron-sulfur cluster binding"/>
    <property type="evidence" value="ECO:0007669"/>
    <property type="project" value="InterPro"/>
</dbReference>
<evidence type="ECO:0000259" key="2">
    <source>
        <dbReference type="Pfam" id="PF01106"/>
    </source>
</evidence>
<dbReference type="GO" id="GO:0016226">
    <property type="term" value="P:iron-sulfur cluster assembly"/>
    <property type="evidence" value="ECO:0007669"/>
    <property type="project" value="InterPro"/>
</dbReference>
<dbReference type="EMBL" id="JAUSVL010000001">
    <property type="protein sequence ID" value="MDQ0289613.1"/>
    <property type="molecule type" value="Genomic_DNA"/>
</dbReference>
<dbReference type="GO" id="GO:0005506">
    <property type="term" value="F:iron ion binding"/>
    <property type="evidence" value="ECO:0007669"/>
    <property type="project" value="InterPro"/>
</dbReference>
<dbReference type="InterPro" id="IPR034904">
    <property type="entry name" value="FSCA_dom_sf"/>
</dbReference>